<evidence type="ECO:0000256" key="3">
    <source>
        <dbReference type="ARBA" id="ARBA00022692"/>
    </source>
</evidence>
<evidence type="ECO:0000256" key="5">
    <source>
        <dbReference type="ARBA" id="ARBA00023078"/>
    </source>
</evidence>
<keyword evidence="2 8" id="KW-0602">Photosynthesis</keyword>
<dbReference type="InterPro" id="IPR009388">
    <property type="entry name" value="PSII_PsbY"/>
</dbReference>
<gene>
    <name evidence="8 9" type="primary">psbY</name>
</gene>
<keyword evidence="9" id="KW-0150">Chloroplast</keyword>
<keyword evidence="3 8" id="KW-0812">Transmembrane</keyword>
<dbReference type="AlphaFoldDB" id="A0A1Z1M2A1"/>
<keyword evidence="4 8" id="KW-1133">Transmembrane helix</keyword>
<comment type="similarity">
    <text evidence="8">Belongs to the PsbY family.</text>
</comment>
<keyword evidence="5 8" id="KW-0793">Thylakoid</keyword>
<dbReference type="NCBIfam" id="NF009711">
    <property type="entry name" value="PRK13240.1"/>
    <property type="match status" value="1"/>
</dbReference>
<dbReference type="HAMAP" id="MF_00717">
    <property type="entry name" value="PSII_PsbY"/>
    <property type="match status" value="1"/>
</dbReference>
<comment type="function">
    <text evidence="8">Loosely associated component of the core of photosystem II (PSII). PSII is a light-driven water plastoquinone oxidoreductase, using light energy to abstract electrons from H(2)O, generating a proton gradient subsequently used for ATP formation.</text>
</comment>
<name>A0A1Z1M2A1_9FLOR</name>
<evidence type="ECO:0000256" key="6">
    <source>
        <dbReference type="ARBA" id="ARBA00023136"/>
    </source>
</evidence>
<comment type="subunit">
    <text evidence="8">PSII is composed of 1 copy each of membrane proteins PsbA, PsbB, PsbC, PsbD, PsbE, PsbF, PsbH, PsbI, PsbJ, PsbK, PsbL, PsbM, PsbT, PsbY, PsbZ, Psb30/Ycf12, at least 3 peripheral proteins of the oxygen-evolving complex and a large number of cofactors. It forms dimeric complexes.</text>
</comment>
<keyword evidence="7 8" id="KW-0604">Photosystem II</keyword>
<dbReference type="GO" id="GO:0015979">
    <property type="term" value="P:photosynthesis"/>
    <property type="evidence" value="ECO:0007669"/>
    <property type="project" value="UniProtKB-UniRule"/>
</dbReference>
<dbReference type="GeneID" id="33353194"/>
<evidence type="ECO:0000313" key="9">
    <source>
        <dbReference type="EMBL" id="ARW59915.1"/>
    </source>
</evidence>
<dbReference type="RefSeq" id="YP_009391771.1">
    <property type="nucleotide sequence ID" value="NC_035260.1"/>
</dbReference>
<comment type="subcellular location">
    <subcellularLocation>
        <location evidence="1">Membrane</location>
    </subcellularLocation>
    <subcellularLocation>
        <location evidence="8">Plastid</location>
        <location evidence="8">Chloroplast thylakoid membrane</location>
        <topology evidence="8">Single-pass membrane protein</topology>
    </subcellularLocation>
</comment>
<accession>A0A1Z1M2A1</accession>
<feature type="topological domain" description="Stromal" evidence="8">
    <location>
        <begin position="24"/>
        <end position="34"/>
    </location>
</feature>
<dbReference type="GO" id="GO:0009535">
    <property type="term" value="C:chloroplast thylakoid membrane"/>
    <property type="evidence" value="ECO:0007669"/>
    <property type="project" value="UniProtKB-SubCell"/>
</dbReference>
<dbReference type="EMBL" id="MF101411">
    <property type="protein sequence ID" value="ARW59915.1"/>
    <property type="molecule type" value="Genomic_DNA"/>
</dbReference>
<evidence type="ECO:0000256" key="7">
    <source>
        <dbReference type="ARBA" id="ARBA00023276"/>
    </source>
</evidence>
<geneLocation type="chloroplast" evidence="9"/>
<evidence type="ECO:0000256" key="1">
    <source>
        <dbReference type="ARBA" id="ARBA00004370"/>
    </source>
</evidence>
<feature type="topological domain" description="Lumenal" evidence="8">
    <location>
        <begin position="1"/>
        <end position="4"/>
    </location>
</feature>
<evidence type="ECO:0000256" key="2">
    <source>
        <dbReference type="ARBA" id="ARBA00022531"/>
    </source>
</evidence>
<evidence type="ECO:0000256" key="4">
    <source>
        <dbReference type="ARBA" id="ARBA00022989"/>
    </source>
</evidence>
<keyword evidence="6 8" id="KW-0472">Membrane</keyword>
<protein>
    <recommendedName>
        <fullName evidence="8">Photosystem II reaction center protein Y</fullName>
    </recommendedName>
</protein>
<reference evidence="9" key="1">
    <citation type="journal article" date="2017" name="J. Phycol.">
        <title>Analysis of chloroplast genomes and a supermatrix inform reclassification of the Rhodomelaceae (Rhodophyta).</title>
        <authorList>
            <person name="Diaz-Tapia P."/>
            <person name="Maggs C.A."/>
            <person name="West J.A."/>
            <person name="Verbruggen H."/>
        </authorList>
    </citation>
    <scope>NUCLEOTIDE SEQUENCE</scope>
    <source>
        <strain evidence="9">HV3939</strain>
    </source>
</reference>
<dbReference type="GO" id="GO:0030145">
    <property type="term" value="F:manganese ion binding"/>
    <property type="evidence" value="ECO:0007669"/>
    <property type="project" value="InterPro"/>
</dbReference>
<dbReference type="Pfam" id="PF06298">
    <property type="entry name" value="PsbY"/>
    <property type="match status" value="1"/>
</dbReference>
<keyword evidence="9" id="KW-0934">Plastid</keyword>
<evidence type="ECO:0000256" key="8">
    <source>
        <dbReference type="HAMAP-Rule" id="MF_00717"/>
    </source>
</evidence>
<sequence>MDIRLLIVVMPVLAAGSWAVYNIGRIALQQFRSM</sequence>
<organism evidence="9">
    <name type="scientific">Acrosorium ciliolatum</name>
    <dbReference type="NCBI Taxonomy" id="1550622"/>
    <lineage>
        <taxon>Eukaryota</taxon>
        <taxon>Rhodophyta</taxon>
        <taxon>Florideophyceae</taxon>
        <taxon>Rhodymeniophycidae</taxon>
        <taxon>Ceramiales</taxon>
        <taxon>Delesseriaceae</taxon>
        <taxon>Acrosorium</taxon>
    </lineage>
</organism>
<proteinExistence type="inferred from homology"/>
<dbReference type="GO" id="GO:0009523">
    <property type="term" value="C:photosystem II"/>
    <property type="evidence" value="ECO:0007669"/>
    <property type="project" value="UniProtKB-KW"/>
</dbReference>